<evidence type="ECO:0000259" key="10">
    <source>
        <dbReference type="Pfam" id="PF04535"/>
    </source>
</evidence>
<dbReference type="GO" id="GO:0005886">
    <property type="term" value="C:plasma membrane"/>
    <property type="evidence" value="ECO:0007669"/>
    <property type="project" value="UniProtKB-SubCell"/>
</dbReference>
<comment type="subunit">
    <text evidence="3 8">Homodimer and heterodimers.</text>
</comment>
<keyword evidence="4 8" id="KW-1003">Cell membrane</keyword>
<evidence type="ECO:0000256" key="4">
    <source>
        <dbReference type="ARBA" id="ARBA00022475"/>
    </source>
</evidence>
<feature type="transmembrane region" description="Helical" evidence="8">
    <location>
        <begin position="53"/>
        <end position="72"/>
    </location>
</feature>
<evidence type="ECO:0000256" key="9">
    <source>
        <dbReference type="SAM" id="MobiDB-lite"/>
    </source>
</evidence>
<dbReference type="InterPro" id="IPR006702">
    <property type="entry name" value="CASP_dom"/>
</dbReference>
<name>A0A9Q0FFV6_9ROSI</name>
<dbReference type="Pfam" id="PF04535">
    <property type="entry name" value="CASP_dom"/>
    <property type="match status" value="1"/>
</dbReference>
<evidence type="ECO:0000313" key="12">
    <source>
        <dbReference type="Proteomes" id="UP001141552"/>
    </source>
</evidence>
<keyword evidence="5 8" id="KW-0812">Transmembrane</keyword>
<evidence type="ECO:0000313" key="11">
    <source>
        <dbReference type="EMBL" id="KAJ4830693.1"/>
    </source>
</evidence>
<feature type="transmembrane region" description="Helical" evidence="8">
    <location>
        <begin position="126"/>
        <end position="147"/>
    </location>
</feature>
<accession>A0A9Q0FFV6</accession>
<feature type="transmembrane region" description="Helical" evidence="8">
    <location>
        <begin position="87"/>
        <end position="106"/>
    </location>
</feature>
<proteinExistence type="inferred from homology"/>
<dbReference type="Proteomes" id="UP001141552">
    <property type="component" value="Unassembled WGS sequence"/>
</dbReference>
<evidence type="ECO:0000256" key="7">
    <source>
        <dbReference type="ARBA" id="ARBA00023136"/>
    </source>
</evidence>
<evidence type="ECO:0000256" key="1">
    <source>
        <dbReference type="ARBA" id="ARBA00004651"/>
    </source>
</evidence>
<comment type="similarity">
    <text evidence="2 8">Belongs to the Casparian strip membrane proteins (CASP) family.</text>
</comment>
<dbReference type="PANTHER" id="PTHR33573:SF57">
    <property type="entry name" value="CASP-LIKE PROTEIN 4B1"/>
    <property type="match status" value="1"/>
</dbReference>
<keyword evidence="12" id="KW-1185">Reference proteome</keyword>
<reference evidence="11" key="1">
    <citation type="submission" date="2022-02" db="EMBL/GenBank/DDBJ databases">
        <authorList>
            <person name="Henning P.M."/>
            <person name="McCubbin A.G."/>
            <person name="Shore J.S."/>
        </authorList>
    </citation>
    <scope>NUCLEOTIDE SEQUENCE</scope>
    <source>
        <strain evidence="11">F60SS</strain>
        <tissue evidence="11">Leaves</tissue>
    </source>
</reference>
<protein>
    <recommendedName>
        <fullName evidence="8">CASP-like protein</fullName>
    </recommendedName>
</protein>
<evidence type="ECO:0000256" key="8">
    <source>
        <dbReference type="RuleBase" id="RU361233"/>
    </source>
</evidence>
<feature type="transmembrane region" description="Helical" evidence="8">
    <location>
        <begin position="167"/>
        <end position="188"/>
    </location>
</feature>
<sequence length="192" mass="21258">MSNTEDTVPPNKRPESPAPGDTPAADVETGSGFGVAAITRRWRREDLLKRGSWALRGLGFLFSLLAFVIMASNKHGDWRDFDHYEEYRYLLAIAILSTLYTGAQGLRHFHEMSTRKFVFEKRTSALVDFFGDQILAYLLISASSSAIPLTNRMREGADNIFTDASSAAISMGFFAFLTLALSALISGYKLST</sequence>
<evidence type="ECO:0000256" key="6">
    <source>
        <dbReference type="ARBA" id="ARBA00022989"/>
    </source>
</evidence>
<evidence type="ECO:0000256" key="3">
    <source>
        <dbReference type="ARBA" id="ARBA00011489"/>
    </source>
</evidence>
<dbReference type="PANTHER" id="PTHR33573">
    <property type="entry name" value="CASP-LIKE PROTEIN 4A4"/>
    <property type="match status" value="1"/>
</dbReference>
<keyword evidence="6 8" id="KW-1133">Transmembrane helix</keyword>
<dbReference type="EMBL" id="JAKUCV010005561">
    <property type="protein sequence ID" value="KAJ4830693.1"/>
    <property type="molecule type" value="Genomic_DNA"/>
</dbReference>
<evidence type="ECO:0000256" key="5">
    <source>
        <dbReference type="ARBA" id="ARBA00022692"/>
    </source>
</evidence>
<comment type="caution">
    <text evidence="11">The sequence shown here is derived from an EMBL/GenBank/DDBJ whole genome shotgun (WGS) entry which is preliminary data.</text>
</comment>
<dbReference type="OrthoDB" id="1924823at2759"/>
<organism evidence="11 12">
    <name type="scientific">Turnera subulata</name>
    <dbReference type="NCBI Taxonomy" id="218843"/>
    <lineage>
        <taxon>Eukaryota</taxon>
        <taxon>Viridiplantae</taxon>
        <taxon>Streptophyta</taxon>
        <taxon>Embryophyta</taxon>
        <taxon>Tracheophyta</taxon>
        <taxon>Spermatophyta</taxon>
        <taxon>Magnoliopsida</taxon>
        <taxon>eudicotyledons</taxon>
        <taxon>Gunneridae</taxon>
        <taxon>Pentapetalae</taxon>
        <taxon>rosids</taxon>
        <taxon>fabids</taxon>
        <taxon>Malpighiales</taxon>
        <taxon>Passifloraceae</taxon>
        <taxon>Turnera</taxon>
    </lineage>
</organism>
<feature type="region of interest" description="Disordered" evidence="9">
    <location>
        <begin position="1"/>
        <end position="29"/>
    </location>
</feature>
<reference evidence="11" key="2">
    <citation type="journal article" date="2023" name="Plants (Basel)">
        <title>Annotation of the Turnera subulata (Passifloraceae) Draft Genome Reveals the S-Locus Evolved after the Divergence of Turneroideae from Passifloroideae in a Stepwise Manner.</title>
        <authorList>
            <person name="Henning P.M."/>
            <person name="Roalson E.H."/>
            <person name="Mir W."/>
            <person name="McCubbin A.G."/>
            <person name="Shore J.S."/>
        </authorList>
    </citation>
    <scope>NUCLEOTIDE SEQUENCE</scope>
    <source>
        <strain evidence="11">F60SS</strain>
    </source>
</reference>
<feature type="domain" description="Casparian strip membrane protein" evidence="10">
    <location>
        <begin position="48"/>
        <end position="177"/>
    </location>
</feature>
<gene>
    <name evidence="11" type="ORF">Tsubulata_028410</name>
</gene>
<keyword evidence="7 8" id="KW-0472">Membrane</keyword>
<dbReference type="AlphaFoldDB" id="A0A9Q0FFV6"/>
<comment type="subcellular location">
    <subcellularLocation>
        <location evidence="1 8">Cell membrane</location>
        <topology evidence="1 8">Multi-pass membrane protein</topology>
    </subcellularLocation>
</comment>
<evidence type="ECO:0000256" key="2">
    <source>
        <dbReference type="ARBA" id="ARBA00007651"/>
    </source>
</evidence>